<name>A0A6I8RMI4_XENTR</name>
<organism evidence="1">
    <name type="scientific">Xenopus tropicalis</name>
    <name type="common">Western clawed frog</name>
    <name type="synonym">Silurana tropicalis</name>
    <dbReference type="NCBI Taxonomy" id="8364"/>
    <lineage>
        <taxon>Eukaryota</taxon>
        <taxon>Metazoa</taxon>
        <taxon>Chordata</taxon>
        <taxon>Craniata</taxon>
        <taxon>Vertebrata</taxon>
        <taxon>Euteleostomi</taxon>
        <taxon>Amphibia</taxon>
        <taxon>Batrachia</taxon>
        <taxon>Anura</taxon>
        <taxon>Pipoidea</taxon>
        <taxon>Pipidae</taxon>
        <taxon>Xenopodinae</taxon>
        <taxon>Xenopus</taxon>
        <taxon>Silurana</taxon>
    </lineage>
</organism>
<reference evidence="1" key="1">
    <citation type="journal article" date="2010" name="Science">
        <title>The genome of the Western clawed frog Xenopus tropicalis.</title>
        <authorList>
            <person name="Hellsten U."/>
            <person name="Harland R.M."/>
            <person name="Gilchrist M.J."/>
            <person name="Hendrix D."/>
            <person name="Jurka J."/>
            <person name="Kapitonov V."/>
            <person name="Ovcharenko I."/>
            <person name="Putnam N.H."/>
            <person name="Shu S."/>
            <person name="Taher L."/>
            <person name="Blitz I.L."/>
            <person name="Blumberg B."/>
            <person name="Dichmann D.S."/>
            <person name="Dubchak I."/>
            <person name="Amaya E."/>
            <person name="Detter J.C."/>
            <person name="Fletcher R."/>
            <person name="Gerhard D.S."/>
            <person name="Goodstein D."/>
            <person name="Graves T."/>
            <person name="Grigoriev I.V."/>
            <person name="Grimwood J."/>
            <person name="Kawashima T."/>
            <person name="Lindquist E."/>
            <person name="Lucas S.M."/>
            <person name="Mead P.E."/>
            <person name="Mitros T."/>
            <person name="Ogino H."/>
            <person name="Ohta Y."/>
            <person name="Poliakov A.V."/>
            <person name="Pollet N."/>
            <person name="Robert J."/>
            <person name="Salamov A."/>
            <person name="Sater A.K."/>
            <person name="Schmutz J."/>
            <person name="Terry A."/>
            <person name="Vize P.D."/>
            <person name="Warren W.C."/>
            <person name="Wells D."/>
            <person name="Wills A."/>
            <person name="Wilson R.K."/>
            <person name="Zimmerman L.B."/>
            <person name="Zorn A.M."/>
            <person name="Grainger R."/>
            <person name="Grammer T."/>
            <person name="Khokha M.K."/>
            <person name="Richardson P.M."/>
            <person name="Rokhsar D.S."/>
        </authorList>
    </citation>
    <scope>NUCLEOTIDE SEQUENCE [LARGE SCALE GENOMIC DNA]</scope>
    <source>
        <strain evidence="1">Nigerian</strain>
    </source>
</reference>
<sequence length="70" mass="8124">IIILFWLSAQIFPLEFLKREGTAFDVRSGVWSGIRRTKLSGLKWSLQRKEYGPGVQLSRCNASVQRDRRT</sequence>
<accession>A0A6I8RMI4</accession>
<dbReference type="InParanoid" id="A0A6I8RMI4"/>
<dbReference type="AlphaFoldDB" id="A0A6I8RMI4"/>
<reference evidence="1" key="2">
    <citation type="submission" date="2020-05" db="UniProtKB">
        <authorList>
            <consortium name="Ensembl"/>
        </authorList>
    </citation>
    <scope>IDENTIFICATION</scope>
</reference>
<dbReference type="Bgee" id="ENSXETG00000036369">
    <property type="expression patterns" value="Expressed in neurula embryo"/>
</dbReference>
<protein>
    <submittedName>
        <fullName evidence="1">Uncharacterized protein</fullName>
    </submittedName>
</protein>
<proteinExistence type="predicted"/>
<evidence type="ECO:0000313" key="1">
    <source>
        <dbReference type="Ensembl" id="ENSXETP00000083403"/>
    </source>
</evidence>
<dbReference type="Ensembl" id="ENSXETT00000086830">
    <property type="protein sequence ID" value="ENSXETP00000083403"/>
    <property type="gene ID" value="ENSXETG00000036369"/>
</dbReference>